<accession>A0A563W2D1</accession>
<evidence type="ECO:0000313" key="2">
    <source>
        <dbReference type="Proteomes" id="UP000320055"/>
    </source>
</evidence>
<dbReference type="EMBL" id="CAACVJ010000612">
    <property type="protein sequence ID" value="VEP17864.1"/>
    <property type="molecule type" value="Genomic_DNA"/>
</dbReference>
<dbReference type="AlphaFoldDB" id="A0A563W2D1"/>
<protein>
    <submittedName>
        <fullName evidence="1">Uncharacterized protein</fullName>
    </submittedName>
</protein>
<proteinExistence type="predicted"/>
<evidence type="ECO:0000313" key="1">
    <source>
        <dbReference type="EMBL" id="VEP17864.1"/>
    </source>
</evidence>
<dbReference type="RefSeq" id="WP_144867269.1">
    <property type="nucleotide sequence ID" value="NZ_LR213824.1"/>
</dbReference>
<name>A0A563W2D1_9CYAN</name>
<dbReference type="Proteomes" id="UP000320055">
    <property type="component" value="Unassembled WGS sequence"/>
</dbReference>
<reference evidence="1 2" key="1">
    <citation type="submission" date="2019-01" db="EMBL/GenBank/DDBJ databases">
        <authorList>
            <person name="Brito A."/>
        </authorList>
    </citation>
    <scope>NUCLEOTIDE SEQUENCE [LARGE SCALE GENOMIC DNA]</scope>
    <source>
        <strain evidence="1">1</strain>
    </source>
</reference>
<sequence>MTAQNDDFDDSDSLIDFTAEFSDTYYVGVSSFANSNYDPFFEGSGTGDSSGFYDLFLTVNDA</sequence>
<organism evidence="1 2">
    <name type="scientific">Hyella patelloides LEGE 07179</name>
    <dbReference type="NCBI Taxonomy" id="945734"/>
    <lineage>
        <taxon>Bacteria</taxon>
        <taxon>Bacillati</taxon>
        <taxon>Cyanobacteriota</taxon>
        <taxon>Cyanophyceae</taxon>
        <taxon>Pleurocapsales</taxon>
        <taxon>Hyellaceae</taxon>
        <taxon>Hyella</taxon>
    </lineage>
</organism>
<keyword evidence="2" id="KW-1185">Reference proteome</keyword>
<gene>
    <name evidence="1" type="ORF">H1P_650030</name>
</gene>